<reference evidence="1 2" key="1">
    <citation type="submission" date="2019-03" db="EMBL/GenBank/DDBJ databases">
        <title>Single cell metagenomics reveals metabolic interactions within the superorganism composed of flagellate Streblomastix strix and complex community of Bacteroidetes bacteria on its surface.</title>
        <authorList>
            <person name="Treitli S.C."/>
            <person name="Kolisko M."/>
            <person name="Husnik F."/>
            <person name="Keeling P."/>
            <person name="Hampl V."/>
        </authorList>
    </citation>
    <scope>NUCLEOTIDE SEQUENCE [LARGE SCALE GENOMIC DNA]</scope>
    <source>
        <strain evidence="1">ST1C</strain>
    </source>
</reference>
<proteinExistence type="predicted"/>
<comment type="caution">
    <text evidence="1">The sequence shown here is derived from an EMBL/GenBank/DDBJ whole genome shotgun (WGS) entry which is preliminary data.</text>
</comment>
<accession>A0A5J4WKL3</accession>
<name>A0A5J4WKL3_9EUKA</name>
<sequence length="168" mass="19328">MNNARDHKCPKGIQLTMDQFEAKVPELSLPNIVTEELLHKFEIFDLITGYVSYMHVCSSHAKRHYTIALIVSSEFPPIPIQLDEDVTTTEQYAKFIAESIILMKRSGITISSITIDCLRSQQKATEFGIDKEHIAYYLSQNNFEELPIRVVCLCHLINLMYVHLIKNK</sequence>
<evidence type="ECO:0000313" key="1">
    <source>
        <dbReference type="EMBL" id="KAA6394839.1"/>
    </source>
</evidence>
<evidence type="ECO:0000313" key="2">
    <source>
        <dbReference type="Proteomes" id="UP000324800"/>
    </source>
</evidence>
<protein>
    <submittedName>
        <fullName evidence="1">Uncharacterized protein</fullName>
    </submittedName>
</protein>
<gene>
    <name evidence="1" type="ORF">EZS28_009631</name>
</gene>
<dbReference type="AlphaFoldDB" id="A0A5J4WKL3"/>
<dbReference type="EMBL" id="SNRW01001835">
    <property type="protein sequence ID" value="KAA6394839.1"/>
    <property type="molecule type" value="Genomic_DNA"/>
</dbReference>
<organism evidence="1 2">
    <name type="scientific">Streblomastix strix</name>
    <dbReference type="NCBI Taxonomy" id="222440"/>
    <lineage>
        <taxon>Eukaryota</taxon>
        <taxon>Metamonada</taxon>
        <taxon>Preaxostyla</taxon>
        <taxon>Oxymonadida</taxon>
        <taxon>Streblomastigidae</taxon>
        <taxon>Streblomastix</taxon>
    </lineage>
</organism>
<dbReference type="Proteomes" id="UP000324800">
    <property type="component" value="Unassembled WGS sequence"/>
</dbReference>